<dbReference type="EnsemblMetazoa" id="XM_030973624">
    <property type="protein sequence ID" value="XP_030829484"/>
    <property type="gene ID" value="LOC585137"/>
</dbReference>
<dbReference type="InterPro" id="IPR013032">
    <property type="entry name" value="EGF-like_CS"/>
</dbReference>
<dbReference type="AlphaFoldDB" id="A0A7M7ST42"/>
<dbReference type="InParanoid" id="A0A7M7ST42"/>
<dbReference type="FunFam" id="2.10.25.10:FF:000004">
    <property type="entry name" value="Neurogenic locus notch 1"/>
    <property type="match status" value="1"/>
</dbReference>
<dbReference type="OrthoDB" id="430340at2759"/>
<dbReference type="FunFam" id="2.10.25.140:FF:000001">
    <property type="entry name" value="Delta-like protein"/>
    <property type="match status" value="2"/>
</dbReference>
<evidence type="ECO:0000256" key="8">
    <source>
        <dbReference type="ARBA" id="ARBA00023157"/>
    </source>
</evidence>
<feature type="disulfide bond" evidence="10">
    <location>
        <begin position="179"/>
        <end position="188"/>
    </location>
</feature>
<feature type="domain" description="EGF-like" evidence="11">
    <location>
        <begin position="268"/>
        <end position="304"/>
    </location>
</feature>
<dbReference type="PROSITE" id="PS00010">
    <property type="entry name" value="ASX_HYDROXYL"/>
    <property type="match status" value="3"/>
</dbReference>
<evidence type="ECO:0000256" key="3">
    <source>
        <dbReference type="ARBA" id="ARBA00022536"/>
    </source>
</evidence>
<keyword evidence="8 10" id="KW-1015">Disulfide bond</keyword>
<dbReference type="GO" id="GO:0007219">
    <property type="term" value="P:Notch signaling pathway"/>
    <property type="evidence" value="ECO:0000318"/>
    <property type="project" value="GO_Central"/>
</dbReference>
<keyword evidence="7" id="KW-0472">Membrane</keyword>
<reference evidence="12" key="2">
    <citation type="submission" date="2021-01" db="UniProtKB">
        <authorList>
            <consortium name="EnsemblMetazoa"/>
        </authorList>
    </citation>
    <scope>IDENTIFICATION</scope>
</reference>
<dbReference type="Pfam" id="PF12661">
    <property type="entry name" value="hEGF"/>
    <property type="match status" value="2"/>
</dbReference>
<evidence type="ECO:0000313" key="13">
    <source>
        <dbReference type="Proteomes" id="UP000007110"/>
    </source>
</evidence>
<feature type="disulfide bond" evidence="10">
    <location>
        <begin position="294"/>
        <end position="303"/>
    </location>
</feature>
<dbReference type="InterPro" id="IPR000152">
    <property type="entry name" value="EGF-type_Asp/Asn_hydroxyl_site"/>
</dbReference>
<feature type="disulfide bond" evidence="10">
    <location>
        <begin position="256"/>
        <end position="265"/>
    </location>
</feature>
<dbReference type="SMART" id="SM00179">
    <property type="entry name" value="EGF_CA"/>
    <property type="match status" value="4"/>
</dbReference>
<feature type="domain" description="EGF-like" evidence="11">
    <location>
        <begin position="190"/>
        <end position="226"/>
    </location>
</feature>
<organism evidence="12 13">
    <name type="scientific">Strongylocentrotus purpuratus</name>
    <name type="common">Purple sea urchin</name>
    <dbReference type="NCBI Taxonomy" id="7668"/>
    <lineage>
        <taxon>Eukaryota</taxon>
        <taxon>Metazoa</taxon>
        <taxon>Echinodermata</taxon>
        <taxon>Eleutherozoa</taxon>
        <taxon>Echinozoa</taxon>
        <taxon>Echinoidea</taxon>
        <taxon>Euechinoidea</taxon>
        <taxon>Echinacea</taxon>
        <taxon>Camarodonta</taxon>
        <taxon>Echinidea</taxon>
        <taxon>Strongylocentrotidae</taxon>
        <taxon>Strongylocentrotus</taxon>
    </lineage>
</organism>
<keyword evidence="3 10" id="KW-0245">EGF-like domain</keyword>
<evidence type="ECO:0000256" key="2">
    <source>
        <dbReference type="ARBA" id="ARBA00022473"/>
    </source>
</evidence>
<dbReference type="Pfam" id="PF00008">
    <property type="entry name" value="EGF"/>
    <property type="match status" value="2"/>
</dbReference>
<dbReference type="GO" id="GO:0016020">
    <property type="term" value="C:membrane"/>
    <property type="evidence" value="ECO:0007669"/>
    <property type="project" value="UniProtKB-SubCell"/>
</dbReference>
<dbReference type="RefSeq" id="XP_030829484.1">
    <property type="nucleotide sequence ID" value="XM_030973624.1"/>
</dbReference>
<evidence type="ECO:0000259" key="11">
    <source>
        <dbReference type="PROSITE" id="PS50026"/>
    </source>
</evidence>
<dbReference type="PROSITE" id="PS01186">
    <property type="entry name" value="EGF_2"/>
    <property type="match status" value="2"/>
</dbReference>
<evidence type="ECO:0000256" key="10">
    <source>
        <dbReference type="PROSITE-ProRule" id="PRU00076"/>
    </source>
</evidence>
<evidence type="ECO:0000256" key="4">
    <source>
        <dbReference type="ARBA" id="ARBA00022729"/>
    </source>
</evidence>
<dbReference type="OMA" id="TINSWST"/>
<dbReference type="PROSITE" id="PS00022">
    <property type="entry name" value="EGF_1"/>
    <property type="match status" value="4"/>
</dbReference>
<evidence type="ECO:0000256" key="6">
    <source>
        <dbReference type="ARBA" id="ARBA00022837"/>
    </source>
</evidence>
<name>A0A7M7ST42_STRPU</name>
<keyword evidence="4" id="KW-0732">Signal</keyword>
<evidence type="ECO:0000313" key="12">
    <source>
        <dbReference type="EnsemblMetazoa" id="XP_030829484"/>
    </source>
</evidence>
<dbReference type="InterPro" id="IPR001881">
    <property type="entry name" value="EGF-like_Ca-bd_dom"/>
</dbReference>
<dbReference type="FunFam" id="2.10.25.10:FF:000309">
    <property type="entry name" value="Uncharacterized protein, isoform A"/>
    <property type="match status" value="1"/>
</dbReference>
<dbReference type="PANTHER" id="PTHR12916:SF9">
    <property type="entry name" value="NEUROGENIC LOCUS NOTCH HOMOLOG PROTEIN 1-RELATED"/>
    <property type="match status" value="1"/>
</dbReference>
<dbReference type="GO" id="GO:0003008">
    <property type="term" value="P:system process"/>
    <property type="evidence" value="ECO:0007669"/>
    <property type="project" value="UniProtKB-ARBA"/>
</dbReference>
<dbReference type="PROSITE" id="PS01187">
    <property type="entry name" value="EGF_CA"/>
    <property type="match status" value="2"/>
</dbReference>
<feature type="disulfide bond" evidence="10">
    <location>
        <begin position="216"/>
        <end position="225"/>
    </location>
</feature>
<dbReference type="Gene3D" id="2.60.40.3510">
    <property type="match status" value="1"/>
</dbReference>
<dbReference type="Gene3D" id="2.10.25.10">
    <property type="entry name" value="Laminin"/>
    <property type="match status" value="4"/>
</dbReference>
<dbReference type="Pfam" id="PF01414">
    <property type="entry name" value="DSL"/>
    <property type="match status" value="2"/>
</dbReference>
<dbReference type="PROSITE" id="PS50026">
    <property type="entry name" value="EGF_3"/>
    <property type="match status" value="4"/>
</dbReference>
<dbReference type="SMART" id="SM00051">
    <property type="entry name" value="DSL"/>
    <property type="match status" value="2"/>
</dbReference>
<dbReference type="GO" id="GO:0005509">
    <property type="term" value="F:calcium ion binding"/>
    <property type="evidence" value="ECO:0007669"/>
    <property type="project" value="InterPro"/>
</dbReference>
<keyword evidence="6" id="KW-0106">Calcium</keyword>
<dbReference type="FunFam" id="2.10.25.10:FF:000122">
    <property type="entry name" value="Protein crumbs homolog 2"/>
    <property type="match status" value="1"/>
</dbReference>
<reference evidence="13" key="1">
    <citation type="submission" date="2015-02" db="EMBL/GenBank/DDBJ databases">
        <title>Genome sequencing for Strongylocentrotus purpuratus.</title>
        <authorList>
            <person name="Murali S."/>
            <person name="Liu Y."/>
            <person name="Vee V."/>
            <person name="English A."/>
            <person name="Wang M."/>
            <person name="Skinner E."/>
            <person name="Han Y."/>
            <person name="Muzny D.M."/>
            <person name="Worley K.C."/>
            <person name="Gibbs R.A."/>
        </authorList>
    </citation>
    <scope>NUCLEOTIDE SEQUENCE</scope>
</reference>
<evidence type="ECO:0000256" key="5">
    <source>
        <dbReference type="ARBA" id="ARBA00022737"/>
    </source>
</evidence>
<dbReference type="InterPro" id="IPR001774">
    <property type="entry name" value="DSL"/>
</dbReference>
<dbReference type="KEGG" id="spu:585137"/>
<feature type="domain" description="EGF-like" evidence="11">
    <location>
        <begin position="228"/>
        <end position="266"/>
    </location>
</feature>
<dbReference type="Proteomes" id="UP000007110">
    <property type="component" value="Unassembled WGS sequence"/>
</dbReference>
<dbReference type="GeneID" id="585137"/>
<dbReference type="PANTHER" id="PTHR12916">
    <property type="entry name" value="CYTOCHROME C OXIDASE POLYPEPTIDE VIC-2"/>
    <property type="match status" value="1"/>
</dbReference>
<dbReference type="CDD" id="cd00054">
    <property type="entry name" value="EGF_CA"/>
    <property type="match status" value="3"/>
</dbReference>
<dbReference type="FunFam" id="2.10.25.10:FF:000100">
    <property type="entry name" value="neurogenic locus notch homolog protein 3"/>
    <property type="match status" value="1"/>
</dbReference>
<dbReference type="InterPro" id="IPR000742">
    <property type="entry name" value="EGF"/>
</dbReference>
<evidence type="ECO:0000256" key="9">
    <source>
        <dbReference type="ARBA" id="ARBA00023180"/>
    </source>
</evidence>
<keyword evidence="9" id="KW-0325">Glycoprotein</keyword>
<feature type="domain" description="EGF-like" evidence="11">
    <location>
        <begin position="153"/>
        <end position="189"/>
    </location>
</feature>
<protein>
    <recommendedName>
        <fullName evidence="11">EGF-like domain-containing protein</fullName>
    </recommendedName>
</protein>
<dbReference type="SUPFAM" id="SSF57196">
    <property type="entry name" value="EGF/Laminin"/>
    <property type="match status" value="4"/>
</dbReference>
<dbReference type="GO" id="GO:0051240">
    <property type="term" value="P:positive regulation of multicellular organismal process"/>
    <property type="evidence" value="ECO:0007669"/>
    <property type="project" value="UniProtKB-ARBA"/>
</dbReference>
<dbReference type="InterPro" id="IPR018097">
    <property type="entry name" value="EGF_Ca-bd_CS"/>
</dbReference>
<feature type="disulfide bond" evidence="10">
    <location>
        <begin position="237"/>
        <end position="254"/>
    </location>
</feature>
<evidence type="ECO:0000256" key="7">
    <source>
        <dbReference type="ARBA" id="ARBA00023136"/>
    </source>
</evidence>
<sequence>MTDCAYGNFQTDRLYDNNDDFSFPSTLADDLVNPIVLTINSWSTGIRSKIEVWDHDSFNADDKIDYYGYNYNYIPNRTSALATEHIVSLHGAGTSLTRVALKIYCDLHYYGTSSGCSTYCLARDNSEGHYNCDGITGARVCHSGWQGSYCNIEINECDSDPCQFNAVCTDLLADYSCNCPSGTRGKNCDDIDECSSDPCEHGGTCENKLNLYRCDCPREYSGANCDFEIEFCNSNPCLNGATCLGENNIGVLECVCAPGYTGGFCGADIDECIGVDCLNNGTCQDGVNEFTCNCTEGYGGTNCELPHQTGTGQIHGRVKVSFRLVDFENTGHIELDGGCCDSSIFGCGSSCDNRFNLCFDVYRGNNDMTDCAHGNFQTNHIYDNNDDFSFPSILASNLVNPIVLTINSWSTGFRSKIEVWDFDPYNADDKIDYYGYDYNYIPDQTSALATEHNVTLNGAGTSLTTVAVKVYCDEHYYGTSSGCSTYCLARDSSEGHYDCNDITGARVCHSGWQGSYCNLASHDLNI</sequence>
<comment type="caution">
    <text evidence="10">Lacks conserved residue(s) required for the propagation of feature annotation.</text>
</comment>
<accession>A0A7M7ST42</accession>
<keyword evidence="5" id="KW-0677">Repeat</keyword>
<dbReference type="SMART" id="SM00181">
    <property type="entry name" value="EGF"/>
    <property type="match status" value="4"/>
</dbReference>
<dbReference type="Gene3D" id="2.10.25.140">
    <property type="match status" value="2"/>
</dbReference>
<dbReference type="GO" id="GO:0005112">
    <property type="term" value="F:Notch binding"/>
    <property type="evidence" value="ECO:0000318"/>
    <property type="project" value="GO_Central"/>
</dbReference>
<keyword evidence="13" id="KW-1185">Reference proteome</keyword>
<evidence type="ECO:0000256" key="1">
    <source>
        <dbReference type="ARBA" id="ARBA00004370"/>
    </source>
</evidence>
<keyword evidence="2" id="KW-0217">Developmental protein</keyword>
<dbReference type="PRINTS" id="PR00010">
    <property type="entry name" value="EGFBLOOD"/>
</dbReference>
<proteinExistence type="predicted"/>
<comment type="subcellular location">
    <subcellularLocation>
        <location evidence="1">Membrane</location>
    </subcellularLocation>
</comment>